<dbReference type="Proteomes" id="UP000016943">
    <property type="component" value="Chromosome"/>
</dbReference>
<dbReference type="EMBL" id="CP006365">
    <property type="protein sequence ID" value="AGU14772.1"/>
    <property type="molecule type" value="Genomic_DNA"/>
</dbReference>
<proteinExistence type="predicted"/>
<name>U3GYT8_9CORY</name>
<reference evidence="2 3" key="1">
    <citation type="journal article" date="2013" name="Genome Announc.">
        <title>Whole-Genome Sequence of the Clinical Strain Corynebacterium argentoratense DSM 44202, Isolated from a Human Throat Specimen.</title>
        <authorList>
            <person name="Bomholt C."/>
            <person name="Glaub A."/>
            <person name="Gravermann K."/>
            <person name="Albersmeier A."/>
            <person name="Brinkrolf K."/>
            <person name="Ruckert C."/>
            <person name="Tauch A."/>
        </authorList>
    </citation>
    <scope>NUCLEOTIDE SEQUENCE [LARGE SCALE GENOMIC DNA]</scope>
    <source>
        <strain evidence="2">DSM 44202</strain>
    </source>
</reference>
<evidence type="ECO:0000313" key="3">
    <source>
        <dbReference type="Proteomes" id="UP000016943"/>
    </source>
</evidence>
<keyword evidence="3" id="KW-1185">Reference proteome</keyword>
<dbReference type="AlphaFoldDB" id="U3GYT8"/>
<protein>
    <submittedName>
        <fullName evidence="2">Uncharacterized protein</fullName>
    </submittedName>
</protein>
<evidence type="ECO:0000256" key="1">
    <source>
        <dbReference type="SAM" id="MobiDB-lite"/>
    </source>
</evidence>
<accession>U3GYT8</accession>
<dbReference type="KEGG" id="caz:CARG_03100"/>
<sequence length="88" mass="10055">MRPLYTGGTYRWLALKGCSWVRRELIDQRLENVTPKQSLIDQAVSALAFYEQENSLLFRDTFTVLKSPVHKRTRSDGSPIEVSGETPV</sequence>
<gene>
    <name evidence="2" type="ORF">CARG_03100</name>
</gene>
<feature type="region of interest" description="Disordered" evidence="1">
    <location>
        <begin position="69"/>
        <end position="88"/>
    </location>
</feature>
<dbReference type="HOGENOM" id="CLU_2463786_0_0_11"/>
<dbReference type="STRING" id="1348662.CARG_03100"/>
<evidence type="ECO:0000313" key="2">
    <source>
        <dbReference type="EMBL" id="AGU14772.1"/>
    </source>
</evidence>
<organism evidence="2 3">
    <name type="scientific">Corynebacterium argentoratense DSM 44202</name>
    <dbReference type="NCBI Taxonomy" id="1348662"/>
    <lineage>
        <taxon>Bacteria</taxon>
        <taxon>Bacillati</taxon>
        <taxon>Actinomycetota</taxon>
        <taxon>Actinomycetes</taxon>
        <taxon>Mycobacteriales</taxon>
        <taxon>Corynebacteriaceae</taxon>
        <taxon>Corynebacterium</taxon>
    </lineage>
</organism>